<dbReference type="GO" id="GO:0009360">
    <property type="term" value="C:DNA polymerase III complex"/>
    <property type="evidence" value="ECO:0007669"/>
    <property type="project" value="InterPro"/>
</dbReference>
<evidence type="ECO:0000256" key="1">
    <source>
        <dbReference type="ARBA" id="ARBA00012417"/>
    </source>
</evidence>
<evidence type="ECO:0000256" key="4">
    <source>
        <dbReference type="ARBA" id="ARBA00022695"/>
    </source>
</evidence>
<dbReference type="EC" id="2.7.7.7" evidence="1"/>
<dbReference type="InterPro" id="IPR010372">
    <property type="entry name" value="DNA_pol3_delta_N"/>
</dbReference>
<dbReference type="InterPro" id="IPR008921">
    <property type="entry name" value="DNA_pol3_clamp-load_cplx_C"/>
</dbReference>
<dbReference type="InterPro" id="IPR027417">
    <property type="entry name" value="P-loop_NTPase"/>
</dbReference>
<dbReference type="RefSeq" id="WP_055654005.1">
    <property type="nucleotide sequence ID" value="NZ_CABIXC010000003.1"/>
</dbReference>
<evidence type="ECO:0000313" key="12">
    <source>
        <dbReference type="Proteomes" id="UP000095651"/>
    </source>
</evidence>
<evidence type="ECO:0000256" key="7">
    <source>
        <dbReference type="ARBA" id="ARBA00034754"/>
    </source>
</evidence>
<name>A0A174BBJ1_9FIRM</name>
<dbReference type="PANTHER" id="PTHR34388">
    <property type="entry name" value="DNA POLYMERASE III SUBUNIT DELTA"/>
    <property type="match status" value="1"/>
</dbReference>
<dbReference type="Pfam" id="PF21694">
    <property type="entry name" value="DNA_pol3_delta_C"/>
    <property type="match status" value="1"/>
</dbReference>
<organism evidence="11 12">
    <name type="scientific">Hungatella hathewayi</name>
    <dbReference type="NCBI Taxonomy" id="154046"/>
    <lineage>
        <taxon>Bacteria</taxon>
        <taxon>Bacillati</taxon>
        <taxon>Bacillota</taxon>
        <taxon>Clostridia</taxon>
        <taxon>Lachnospirales</taxon>
        <taxon>Lachnospiraceae</taxon>
        <taxon>Hungatella</taxon>
    </lineage>
</organism>
<evidence type="ECO:0000256" key="2">
    <source>
        <dbReference type="ARBA" id="ARBA00017703"/>
    </source>
</evidence>
<evidence type="ECO:0000256" key="8">
    <source>
        <dbReference type="ARBA" id="ARBA00049244"/>
    </source>
</evidence>
<dbReference type="PANTHER" id="PTHR34388:SF1">
    <property type="entry name" value="DNA POLYMERASE III SUBUNIT DELTA"/>
    <property type="match status" value="1"/>
</dbReference>
<dbReference type="GO" id="GO:0006261">
    <property type="term" value="P:DNA-templated DNA replication"/>
    <property type="evidence" value="ECO:0007669"/>
    <property type="project" value="TreeGrafter"/>
</dbReference>
<evidence type="ECO:0000256" key="3">
    <source>
        <dbReference type="ARBA" id="ARBA00022679"/>
    </source>
</evidence>
<dbReference type="Pfam" id="PF06144">
    <property type="entry name" value="DNA_pol3_delta"/>
    <property type="match status" value="1"/>
</dbReference>
<comment type="catalytic activity">
    <reaction evidence="8">
        <text>DNA(n) + a 2'-deoxyribonucleoside 5'-triphosphate = DNA(n+1) + diphosphate</text>
        <dbReference type="Rhea" id="RHEA:22508"/>
        <dbReference type="Rhea" id="RHEA-COMP:17339"/>
        <dbReference type="Rhea" id="RHEA-COMP:17340"/>
        <dbReference type="ChEBI" id="CHEBI:33019"/>
        <dbReference type="ChEBI" id="CHEBI:61560"/>
        <dbReference type="ChEBI" id="CHEBI:173112"/>
        <dbReference type="EC" id="2.7.7.7"/>
    </reaction>
</comment>
<dbReference type="SUPFAM" id="SSF48019">
    <property type="entry name" value="post-AAA+ oligomerization domain-like"/>
    <property type="match status" value="1"/>
</dbReference>
<evidence type="ECO:0000259" key="9">
    <source>
        <dbReference type="Pfam" id="PF06144"/>
    </source>
</evidence>
<keyword evidence="6" id="KW-0239">DNA-directed DNA polymerase</keyword>
<dbReference type="Gene3D" id="3.40.50.300">
    <property type="entry name" value="P-loop containing nucleotide triphosphate hydrolases"/>
    <property type="match status" value="1"/>
</dbReference>
<dbReference type="SUPFAM" id="SSF52540">
    <property type="entry name" value="P-loop containing nucleoside triphosphate hydrolases"/>
    <property type="match status" value="1"/>
</dbReference>
<reference evidence="11 12" key="1">
    <citation type="submission" date="2015-09" db="EMBL/GenBank/DDBJ databases">
        <authorList>
            <consortium name="Pathogen Informatics"/>
        </authorList>
    </citation>
    <scope>NUCLEOTIDE SEQUENCE [LARGE SCALE GENOMIC DNA]</scope>
    <source>
        <strain evidence="11 12">2789STDY5608850</strain>
    </source>
</reference>
<accession>A0A174BBJ1</accession>
<dbReference type="AlphaFoldDB" id="A0A174BBJ1"/>
<evidence type="ECO:0000256" key="6">
    <source>
        <dbReference type="ARBA" id="ARBA00022932"/>
    </source>
</evidence>
<dbReference type="InterPro" id="IPR048466">
    <property type="entry name" value="DNA_pol3_delta-like_C"/>
</dbReference>
<sequence>MQNLTQDIKNHSFKPVYLLYGDEAFLKNSYKNQMRAAISGDDTMNYNYFEGKGLDLNELISLADTMPFFSEKRLIMVEDSGFFKGASDELVAYLPQMPDTTCIIFVESEVDKRSRMFKKVKEIGYAAEMARQDFAQLSRWAGGILAREGKKITGRTMELLLNMTGDDMENIRMELEKLVSFTMGRDVITDEDVEAICTVRVTNKIFDMVTAIVNRQTKKAMDLYEDLLTLKEPPMRILFLIARQFNQILQVKELMAKGMDKGAIASRIKVPPFVAGKMMPQAKTFTREQILSCVTQCVEAEEAVKTGRLNDRMAVELLITRKF</sequence>
<keyword evidence="4" id="KW-0548">Nucleotidyltransferase</keyword>
<dbReference type="NCBIfam" id="TIGR01128">
    <property type="entry name" value="holA"/>
    <property type="match status" value="1"/>
</dbReference>
<dbReference type="GO" id="GO:0003677">
    <property type="term" value="F:DNA binding"/>
    <property type="evidence" value="ECO:0007669"/>
    <property type="project" value="InterPro"/>
</dbReference>
<evidence type="ECO:0000313" key="11">
    <source>
        <dbReference type="EMBL" id="CUN98382.1"/>
    </source>
</evidence>
<gene>
    <name evidence="11" type="ORF">ERS852407_01551</name>
</gene>
<proteinExistence type="inferred from homology"/>
<keyword evidence="5" id="KW-0235">DNA replication</keyword>
<evidence type="ECO:0000256" key="5">
    <source>
        <dbReference type="ARBA" id="ARBA00022705"/>
    </source>
</evidence>
<dbReference type="InterPro" id="IPR005790">
    <property type="entry name" value="DNA_polIII_delta"/>
</dbReference>
<protein>
    <recommendedName>
        <fullName evidence="2">DNA polymerase III subunit delta</fullName>
        <ecNumber evidence="1">2.7.7.7</ecNumber>
    </recommendedName>
</protein>
<feature type="domain" description="DNA polymerase III delta subunit-like C-terminal" evidence="10">
    <location>
        <begin position="203"/>
        <end position="321"/>
    </location>
</feature>
<dbReference type="GO" id="GO:0003887">
    <property type="term" value="F:DNA-directed DNA polymerase activity"/>
    <property type="evidence" value="ECO:0007669"/>
    <property type="project" value="UniProtKB-KW"/>
</dbReference>
<comment type="similarity">
    <text evidence="7">Belongs to the DNA polymerase HolA subunit family.</text>
</comment>
<dbReference type="Proteomes" id="UP000095651">
    <property type="component" value="Unassembled WGS sequence"/>
</dbReference>
<dbReference type="Gene3D" id="1.10.8.60">
    <property type="match status" value="1"/>
</dbReference>
<keyword evidence="3" id="KW-0808">Transferase</keyword>
<dbReference type="Gene3D" id="1.20.272.10">
    <property type="match status" value="1"/>
</dbReference>
<feature type="domain" description="DNA polymerase III delta N-terminal" evidence="9">
    <location>
        <begin position="17"/>
        <end position="122"/>
    </location>
</feature>
<dbReference type="EMBL" id="CYZE01000003">
    <property type="protein sequence ID" value="CUN98382.1"/>
    <property type="molecule type" value="Genomic_DNA"/>
</dbReference>
<evidence type="ECO:0000259" key="10">
    <source>
        <dbReference type="Pfam" id="PF21694"/>
    </source>
</evidence>